<keyword evidence="1" id="KW-0732">Signal</keyword>
<dbReference type="RefSeq" id="WP_172345321.1">
    <property type="nucleotide sequence ID" value="NZ_CASYYZ010000028.1"/>
</dbReference>
<gene>
    <name evidence="2" type="ORF">HPS54_10060</name>
</gene>
<evidence type="ECO:0000313" key="3">
    <source>
        <dbReference type="Proteomes" id="UP000820977"/>
    </source>
</evidence>
<reference evidence="2 3" key="1">
    <citation type="submission" date="2020-05" db="EMBL/GenBank/DDBJ databases">
        <title>Distinct polysaccharide utilization as determinants for interspecies competition between intestinal Prevotella spp.</title>
        <authorList>
            <person name="Galvez E.J.C."/>
            <person name="Iljazovic A."/>
            <person name="Strowig T."/>
        </authorList>
    </citation>
    <scope>NUCLEOTIDE SEQUENCE [LARGE SCALE GENOMIC DNA]</scope>
    <source>
        <strain evidence="2 3">PCHR</strain>
    </source>
</reference>
<organism evidence="2 3">
    <name type="scientific">Xylanibacter caecicola</name>
    <dbReference type="NCBI Taxonomy" id="2736294"/>
    <lineage>
        <taxon>Bacteria</taxon>
        <taxon>Pseudomonadati</taxon>
        <taxon>Bacteroidota</taxon>
        <taxon>Bacteroidia</taxon>
        <taxon>Bacteroidales</taxon>
        <taxon>Prevotellaceae</taxon>
        <taxon>Xylanibacter</taxon>
    </lineage>
</organism>
<dbReference type="Proteomes" id="UP000820977">
    <property type="component" value="Unassembled WGS sequence"/>
</dbReference>
<proteinExistence type="predicted"/>
<evidence type="ECO:0000256" key="1">
    <source>
        <dbReference type="SAM" id="SignalP"/>
    </source>
</evidence>
<feature type="chain" id="PRO_5047033273" description="Outer membrane protein beta-barrel domain-containing protein" evidence="1">
    <location>
        <begin position="24"/>
        <end position="283"/>
    </location>
</feature>
<feature type="signal peptide" evidence="1">
    <location>
        <begin position="1"/>
        <end position="23"/>
    </location>
</feature>
<dbReference type="EMBL" id="JABKKJ010000019">
    <property type="protein sequence ID" value="NPE25855.1"/>
    <property type="molecule type" value="Genomic_DNA"/>
</dbReference>
<name>A0ABX2B5A3_9BACT</name>
<sequence length="283" mass="31938">MKIKTFFSLIVMALAATNVAAEANDTTLIVNNRKIVIAMDSAETKVSVYDTLDNKLTKAYESTFVDGQQVERIYVGSPFIPKKGNRKFKATLPTFFIGMNGLTEGFANNSHSNLQTRNNSSWEVGITPIVLTGTLTKDGRFGITGGVQWSLAYNHMQNGYIMKANNVEHFAEYPTKKNYMRYQSVRVPLIVDFQTGKKNIFYTGLGISVEWRENLSHKYKYNVDDGFMTVRNTQRVNHWGMNLEYHIGYDCLQLYARAALTPLYKLNDGTKAYPFAVGLGITL</sequence>
<comment type="caution">
    <text evidence="2">The sequence shown here is derived from an EMBL/GenBank/DDBJ whole genome shotgun (WGS) entry which is preliminary data.</text>
</comment>
<evidence type="ECO:0008006" key="4">
    <source>
        <dbReference type="Google" id="ProtNLM"/>
    </source>
</evidence>
<protein>
    <recommendedName>
        <fullName evidence="4">Outer membrane protein beta-barrel domain-containing protein</fullName>
    </recommendedName>
</protein>
<accession>A0ABX2B5A3</accession>
<keyword evidence="3" id="KW-1185">Reference proteome</keyword>
<evidence type="ECO:0000313" key="2">
    <source>
        <dbReference type="EMBL" id="NPE25855.1"/>
    </source>
</evidence>